<feature type="region of interest" description="Disordered" evidence="1">
    <location>
        <begin position="1"/>
        <end position="51"/>
    </location>
</feature>
<keyword evidence="3" id="KW-1185">Reference proteome</keyword>
<protein>
    <submittedName>
        <fullName evidence="2">Uncharacterized protein</fullName>
    </submittedName>
</protein>
<dbReference type="Proteomes" id="UP001492380">
    <property type="component" value="Unassembled WGS sequence"/>
</dbReference>
<proteinExistence type="predicted"/>
<comment type="caution">
    <text evidence="2">The sequence shown here is derived from an EMBL/GenBank/DDBJ whole genome shotgun (WGS) entry which is preliminary data.</text>
</comment>
<evidence type="ECO:0000313" key="3">
    <source>
        <dbReference type="Proteomes" id="UP001492380"/>
    </source>
</evidence>
<organism evidence="2 3">
    <name type="scientific">Phyllosticta capitalensis</name>
    <dbReference type="NCBI Taxonomy" id="121624"/>
    <lineage>
        <taxon>Eukaryota</taxon>
        <taxon>Fungi</taxon>
        <taxon>Dikarya</taxon>
        <taxon>Ascomycota</taxon>
        <taxon>Pezizomycotina</taxon>
        <taxon>Dothideomycetes</taxon>
        <taxon>Dothideomycetes incertae sedis</taxon>
        <taxon>Botryosphaeriales</taxon>
        <taxon>Phyllostictaceae</taxon>
        <taxon>Phyllosticta</taxon>
    </lineage>
</organism>
<name>A0ABR1Z323_9PEZI</name>
<reference evidence="2 3" key="1">
    <citation type="submission" date="2024-04" db="EMBL/GenBank/DDBJ databases">
        <title>Phyllosticta paracitricarpa is synonymous to the EU quarantine fungus P. citricarpa based on phylogenomic analyses.</title>
        <authorList>
            <consortium name="Lawrence Berkeley National Laboratory"/>
            <person name="Van Ingen-Buijs V.A."/>
            <person name="Van Westerhoven A.C."/>
            <person name="Haridas S."/>
            <person name="Skiadas P."/>
            <person name="Martin F."/>
            <person name="Groenewald J.Z."/>
            <person name="Crous P.W."/>
            <person name="Seidl M.F."/>
        </authorList>
    </citation>
    <scope>NUCLEOTIDE SEQUENCE [LARGE SCALE GENOMIC DNA]</scope>
    <source>
        <strain evidence="2 3">CBS 123374</strain>
    </source>
</reference>
<feature type="compositionally biased region" description="Polar residues" evidence="1">
    <location>
        <begin position="9"/>
        <end position="33"/>
    </location>
</feature>
<evidence type="ECO:0000256" key="1">
    <source>
        <dbReference type="SAM" id="MobiDB-lite"/>
    </source>
</evidence>
<gene>
    <name evidence="2" type="ORF">HDK90DRAFT_461281</name>
</gene>
<accession>A0ABR1Z323</accession>
<sequence>MPNARQFGCSESRNGSIQWPTTRKLTEANADQQWSDDESVANGEEDDADYIDDTRDVSPSYIADDGQALAAAELEWAQLVQLGRERDFVVEDPQDDVILRRALRLLYAERFGQANVAENPSINIEYDQLTPEKAQSVVNNTKTERAAAMTLAAKLGARPKGEPLPNEQTSSQYTSEKVREMLSNTEPPLVDEILRFSSVIVKQLWSLYMSCQSRPVQFCKTLLPRSA</sequence>
<evidence type="ECO:0000313" key="2">
    <source>
        <dbReference type="EMBL" id="KAK8246445.1"/>
    </source>
</evidence>
<feature type="compositionally biased region" description="Acidic residues" evidence="1">
    <location>
        <begin position="34"/>
        <end position="51"/>
    </location>
</feature>
<dbReference type="EMBL" id="JBBWRZ010000001">
    <property type="protein sequence ID" value="KAK8246445.1"/>
    <property type="molecule type" value="Genomic_DNA"/>
</dbReference>